<dbReference type="Proteomes" id="UP000011086">
    <property type="component" value="Unassembled WGS sequence"/>
</dbReference>
<feature type="compositionally biased region" description="Basic and acidic residues" evidence="1">
    <location>
        <begin position="1"/>
        <end position="14"/>
    </location>
</feature>
<feature type="compositionally biased region" description="Basic and acidic residues" evidence="1">
    <location>
        <begin position="36"/>
        <end position="47"/>
    </location>
</feature>
<dbReference type="AlphaFoldDB" id="A0AA97PFG6"/>
<protein>
    <submittedName>
        <fullName evidence="2">Uncharacterized protein</fullName>
    </submittedName>
</protein>
<evidence type="ECO:0000313" key="2">
    <source>
        <dbReference type="EMBL" id="ELQ32662.1"/>
    </source>
</evidence>
<name>A0AA97PFG6_PYRO3</name>
<evidence type="ECO:0000256" key="1">
    <source>
        <dbReference type="SAM" id="MobiDB-lite"/>
    </source>
</evidence>
<organism evidence="2">
    <name type="scientific">Pyricularia oryzae (strain Y34)</name>
    <name type="common">Rice blast fungus</name>
    <name type="synonym">Magnaporthe oryzae</name>
    <dbReference type="NCBI Taxonomy" id="1143189"/>
    <lineage>
        <taxon>Eukaryota</taxon>
        <taxon>Fungi</taxon>
        <taxon>Dikarya</taxon>
        <taxon>Ascomycota</taxon>
        <taxon>Pezizomycotina</taxon>
        <taxon>Sordariomycetes</taxon>
        <taxon>Sordariomycetidae</taxon>
        <taxon>Magnaporthales</taxon>
        <taxon>Pyriculariaceae</taxon>
        <taxon>Pyricularia</taxon>
    </lineage>
</organism>
<reference evidence="2" key="1">
    <citation type="journal article" date="2012" name="PLoS Genet.">
        <title>Comparative analysis of the genomes of two field isolates of the rice blast fungus Magnaporthe oryzae.</title>
        <authorList>
            <person name="Xue M."/>
            <person name="Yang J."/>
            <person name="Li Z."/>
            <person name="Hu S."/>
            <person name="Yao N."/>
            <person name="Dean R.A."/>
            <person name="Zhao W."/>
            <person name="Shen M."/>
            <person name="Zhang H."/>
            <person name="Li C."/>
            <person name="Liu L."/>
            <person name="Cao L."/>
            <person name="Xu X."/>
            <person name="Xing Y."/>
            <person name="Hsiang T."/>
            <person name="Zhang Z."/>
            <person name="Xu J.R."/>
            <person name="Peng Y.L."/>
        </authorList>
    </citation>
    <scope>NUCLEOTIDE SEQUENCE</scope>
    <source>
        <strain evidence="2">Y34</strain>
    </source>
</reference>
<sequence length="82" mass="9784">MENDFPRIQKDEINLQRGLKPPGWRPAPGVGDVDPEFPHKTLLHDQDPSLQRLARQLQHRHRSLESDIEDMIFKWNRNCRYV</sequence>
<gene>
    <name evidence="2" type="ORF">OOU_Y34scaffold01075g18</name>
</gene>
<accession>A0AA97PFG6</accession>
<proteinExistence type="predicted"/>
<feature type="region of interest" description="Disordered" evidence="1">
    <location>
        <begin position="1"/>
        <end position="47"/>
    </location>
</feature>
<dbReference type="EMBL" id="JH793986">
    <property type="protein sequence ID" value="ELQ32662.1"/>
    <property type="molecule type" value="Genomic_DNA"/>
</dbReference>